<sequence length="653" mass="74870">MAKLHREKTNEDLSTLSRSGTPVNCLPKLPPIITSEIDRSFLLDLNDYIRYETDKLSHGDDDQRYTIYKSVFNRIIEHVSAYKPLLTAIKKEYEDTIEAIKKGQREADFLHGKLKAMASEPSTIRNYRKRADELDERILVIQKDNDRLQKELNELQQKRKEREELDREVTEPPKRELKKDSRMIPGLTLEESTDLTLLYRNYEKLDRQLKELNISFRTRYVPKSHKLELKERLDNKVNERDDLLRQGQIYRYKRSKLKIAVEAAQAYNRVKPPHQTVGDAVIFALAQARGLQKQEKGMNLCYKYNATEEYSFDGELSPGEGQQQRDGSPSAPQTLTTTSFDDDDPSKEKKLKMMLEYIEKFNELFEDGMYEDAAIHAANSPKGILRTSATLAKFRDVKVHGNVRSPLLAFCDAVMASVSAVGSKPNHKLSDECVECVLNENRLDLLAHWIAQDRLSLNHQIGDRIVDHCNCQVPCKCSCQALAQNVYSKLHLYRQAVICMLKQGRVHTGMEYAKHKYPLSKQEYLELLRTCPSLPLMHSLVEEDGEGTRTLPLGVVILVLLENSHFDLVIRFMQDLQNTPSADDQNTSLFHSAMMDDVDTTAEQWDSLVKLLRDQGYEETSVKLLSSIHVLSAVKTVLYDSLKVESPENESAS</sequence>
<dbReference type="SUPFAM" id="SSF48371">
    <property type="entry name" value="ARM repeat"/>
    <property type="match status" value="1"/>
</dbReference>
<feature type="region of interest" description="Disordered" evidence="3">
    <location>
        <begin position="158"/>
        <end position="178"/>
    </location>
</feature>
<name>A0A8B6C0G6_MYTGA</name>
<dbReference type="PANTHER" id="PTHR10292:SF11">
    <property type="entry name" value="CLATHRIN HEAVY CHAIN LINKER DOMAIN-CONTAINING PROTEIN 1"/>
    <property type="match status" value="1"/>
</dbReference>
<gene>
    <name evidence="5" type="ORF">MGAL_10B021524</name>
</gene>
<accession>A0A8B6C0G6</accession>
<dbReference type="PANTHER" id="PTHR10292">
    <property type="entry name" value="CLATHRIN HEAVY CHAIN RELATED"/>
    <property type="match status" value="1"/>
</dbReference>
<evidence type="ECO:0000313" key="6">
    <source>
        <dbReference type="Proteomes" id="UP000596742"/>
    </source>
</evidence>
<evidence type="ECO:0000256" key="2">
    <source>
        <dbReference type="SAM" id="Coils"/>
    </source>
</evidence>
<keyword evidence="1 2" id="KW-0175">Coiled coil</keyword>
<evidence type="ECO:0000313" key="5">
    <source>
        <dbReference type="EMBL" id="VDH97985.1"/>
    </source>
</evidence>
<proteinExistence type="predicted"/>
<dbReference type="InterPro" id="IPR016024">
    <property type="entry name" value="ARM-type_fold"/>
</dbReference>
<dbReference type="InterPro" id="IPR012331">
    <property type="entry name" value="Clathrin_H-chain_linker"/>
</dbReference>
<reference evidence="5" key="1">
    <citation type="submission" date="2018-11" db="EMBL/GenBank/DDBJ databases">
        <authorList>
            <person name="Alioto T."/>
            <person name="Alioto T."/>
        </authorList>
    </citation>
    <scope>NUCLEOTIDE SEQUENCE</scope>
</reference>
<dbReference type="Proteomes" id="UP000596742">
    <property type="component" value="Unassembled WGS sequence"/>
</dbReference>
<feature type="region of interest" description="Disordered" evidence="3">
    <location>
        <begin position="312"/>
        <end position="346"/>
    </location>
</feature>
<evidence type="ECO:0000256" key="1">
    <source>
        <dbReference type="ARBA" id="ARBA00023054"/>
    </source>
</evidence>
<feature type="coiled-coil region" evidence="2">
    <location>
        <begin position="195"/>
        <end position="246"/>
    </location>
</feature>
<comment type="caution">
    <text evidence="5">The sequence shown here is derived from an EMBL/GenBank/DDBJ whole genome shotgun (WGS) entry which is preliminary data.</text>
</comment>
<dbReference type="Pfam" id="PF13838">
    <property type="entry name" value="Clathrin_H_link"/>
    <property type="match status" value="1"/>
</dbReference>
<dbReference type="Pfam" id="PF15739">
    <property type="entry name" value="TSNAXIP1_N"/>
    <property type="match status" value="1"/>
</dbReference>
<feature type="compositionally biased region" description="Polar residues" evidence="3">
    <location>
        <begin position="320"/>
        <end position="339"/>
    </location>
</feature>
<organism evidence="5 6">
    <name type="scientific">Mytilus galloprovincialis</name>
    <name type="common">Mediterranean mussel</name>
    <dbReference type="NCBI Taxonomy" id="29158"/>
    <lineage>
        <taxon>Eukaryota</taxon>
        <taxon>Metazoa</taxon>
        <taxon>Spiralia</taxon>
        <taxon>Lophotrochozoa</taxon>
        <taxon>Mollusca</taxon>
        <taxon>Bivalvia</taxon>
        <taxon>Autobranchia</taxon>
        <taxon>Pteriomorphia</taxon>
        <taxon>Mytilida</taxon>
        <taxon>Mytiloidea</taxon>
        <taxon>Mytilidae</taxon>
        <taxon>Mytilinae</taxon>
        <taxon>Mytilus</taxon>
    </lineage>
</organism>
<keyword evidence="6" id="KW-1185">Reference proteome</keyword>
<dbReference type="Gene3D" id="1.25.40.30">
    <property type="match status" value="1"/>
</dbReference>
<protein>
    <recommendedName>
        <fullName evidence="4">Translin-associated factor X-interacting protein 1 N-terminal domain-containing protein</fullName>
    </recommendedName>
</protein>
<dbReference type="EMBL" id="UYJE01000971">
    <property type="protein sequence ID" value="VDH97985.1"/>
    <property type="molecule type" value="Genomic_DNA"/>
</dbReference>
<evidence type="ECO:0000259" key="4">
    <source>
        <dbReference type="Pfam" id="PF15739"/>
    </source>
</evidence>
<dbReference type="OrthoDB" id="2113814at2759"/>
<dbReference type="AlphaFoldDB" id="A0A8B6C0G6"/>
<feature type="domain" description="Translin-associated factor X-interacting protein 1 N-terminal" evidence="4">
    <location>
        <begin position="47"/>
        <end position="155"/>
    </location>
</feature>
<dbReference type="InterPro" id="IPR032755">
    <property type="entry name" value="TSNAXIP1_N"/>
</dbReference>
<evidence type="ECO:0000256" key="3">
    <source>
        <dbReference type="SAM" id="MobiDB-lite"/>
    </source>
</evidence>
<dbReference type="PIRSF" id="PIRSF037469">
    <property type="entry name" value="Clathrin_H-chain-rel"/>
    <property type="match status" value="1"/>
</dbReference>
<dbReference type="InterPro" id="IPR017212">
    <property type="entry name" value="CLHC1"/>
</dbReference>